<dbReference type="OrthoDB" id="9810952at2"/>
<gene>
    <name evidence="10" type="ORF">HMPREF9220_0505</name>
</gene>
<evidence type="ECO:0000256" key="1">
    <source>
        <dbReference type="ARBA" id="ARBA00004651"/>
    </source>
</evidence>
<dbReference type="GO" id="GO:0030001">
    <property type="term" value="P:metal ion transport"/>
    <property type="evidence" value="ECO:0007669"/>
    <property type="project" value="UniProtKB-ARBA"/>
</dbReference>
<dbReference type="eggNOG" id="COG0168">
    <property type="taxonomic scope" value="Bacteria"/>
</dbReference>
<feature type="transmembrane region" description="Helical" evidence="9">
    <location>
        <begin position="448"/>
        <end position="469"/>
    </location>
</feature>
<keyword evidence="7" id="KW-0406">Ion transport</keyword>
<feature type="transmembrane region" description="Helical" evidence="9">
    <location>
        <begin position="298"/>
        <end position="314"/>
    </location>
</feature>
<evidence type="ECO:0000256" key="8">
    <source>
        <dbReference type="ARBA" id="ARBA00023136"/>
    </source>
</evidence>
<feature type="transmembrane region" description="Helical" evidence="9">
    <location>
        <begin position="38"/>
        <end position="56"/>
    </location>
</feature>
<protein>
    <submittedName>
        <fullName evidence="10">Cation transport protein</fullName>
    </submittedName>
</protein>
<evidence type="ECO:0000313" key="10">
    <source>
        <dbReference type="EMBL" id="EFR42468.1"/>
    </source>
</evidence>
<feature type="transmembrane region" description="Helical" evidence="9">
    <location>
        <begin position="228"/>
        <end position="247"/>
    </location>
</feature>
<proteinExistence type="inferred from homology"/>
<comment type="subcellular location">
    <subcellularLocation>
        <location evidence="1">Cell membrane</location>
        <topology evidence="1">Multi-pass membrane protein</topology>
    </subcellularLocation>
</comment>
<feature type="transmembrane region" description="Helical" evidence="9">
    <location>
        <begin position="268"/>
        <end position="286"/>
    </location>
</feature>
<evidence type="ECO:0000256" key="5">
    <source>
        <dbReference type="ARBA" id="ARBA00022692"/>
    </source>
</evidence>
<dbReference type="AlphaFoldDB" id="E4L9S4"/>
<dbReference type="PANTHER" id="PTHR32024:SF2">
    <property type="entry name" value="TRK SYSTEM POTASSIUM UPTAKE PROTEIN TRKG-RELATED"/>
    <property type="match status" value="1"/>
</dbReference>
<feature type="transmembrane region" description="Helical" evidence="9">
    <location>
        <begin position="68"/>
        <end position="89"/>
    </location>
</feature>
<keyword evidence="3" id="KW-0813">Transport</keyword>
<dbReference type="RefSeq" id="WP_007554739.1">
    <property type="nucleotide sequence ID" value="NZ_AENT01000024.1"/>
</dbReference>
<feature type="transmembrane region" description="Helical" evidence="9">
    <location>
        <begin position="172"/>
        <end position="197"/>
    </location>
</feature>
<dbReference type="Pfam" id="PF02386">
    <property type="entry name" value="TrkH"/>
    <property type="match status" value="2"/>
</dbReference>
<evidence type="ECO:0000256" key="9">
    <source>
        <dbReference type="SAM" id="Phobius"/>
    </source>
</evidence>
<evidence type="ECO:0000256" key="3">
    <source>
        <dbReference type="ARBA" id="ARBA00022448"/>
    </source>
</evidence>
<keyword evidence="8 9" id="KW-0472">Membrane</keyword>
<dbReference type="GO" id="GO:0008324">
    <property type="term" value="F:monoatomic cation transmembrane transporter activity"/>
    <property type="evidence" value="ECO:0007669"/>
    <property type="project" value="InterPro"/>
</dbReference>
<comment type="similarity">
    <text evidence="2">Belongs to the TrkH potassium transport family.</text>
</comment>
<evidence type="ECO:0000256" key="7">
    <source>
        <dbReference type="ARBA" id="ARBA00023065"/>
    </source>
</evidence>
<sequence>MDFRVYFYILGLFTLFQSLLHLPAIADALYLSENVVPFVFSFLFTFIIGSICVYFHKRNNYTLPLMTGVYLLPSLWIWLAFFGMLPFVFSGMLVPLDAFFESISSLTTTGMDIIHHTNAPSSLILWRDLLKWSGGLYFAIMLLTVFSRLSPRSGSILSISSRGIFRPSHNRMLSISIDVFKIYSLLSLIILCLFYLAGFPIYSSLKLALRTVSTAGAIMPSTIQNLPLSSLVLCIIAILIGGSNLMFYHPLFKKNYNISFKNDKELQIYLASFFVIASLFAIHMWSTKYFDLTQSVKVAFFYSASFLSTTGFATKSIANFPEFDKFLMLILLFFGGCIGSMGGGFRIFRLIVLFKTVSRGIRQMVHPHQISDIRLGKNLIPVTDFIYIPVLFFSYIFIIFVSSAILSLDGFTMTEALGISISCLTSAGSGAMIYGINEFSTFSPFIKTFSIILMIIGRCEIFPVMIMFFKIKDRIINRW</sequence>
<evidence type="ECO:0000313" key="11">
    <source>
        <dbReference type="Proteomes" id="UP000004594"/>
    </source>
</evidence>
<evidence type="ECO:0000256" key="6">
    <source>
        <dbReference type="ARBA" id="ARBA00022989"/>
    </source>
</evidence>
<keyword evidence="5 9" id="KW-0812">Transmembrane</keyword>
<reference evidence="10 11" key="1">
    <citation type="submission" date="2010-11" db="EMBL/GenBank/DDBJ databases">
        <authorList>
            <person name="Durkin A.S."/>
            <person name="Madupu R."/>
            <person name="Torralba M."/>
            <person name="Gillis M."/>
            <person name="Methe B."/>
            <person name="Sutton G."/>
            <person name="Nelson K.E."/>
        </authorList>
    </citation>
    <scope>NUCLEOTIDE SEQUENCE [LARGE SCALE GENOMIC DNA]</scope>
    <source>
        <strain evidence="10 11">UPII 345-E</strain>
    </source>
</reference>
<dbReference type="InterPro" id="IPR003445">
    <property type="entry name" value="Cat_transpt"/>
</dbReference>
<dbReference type="Proteomes" id="UP000004594">
    <property type="component" value="Unassembled WGS sequence"/>
</dbReference>
<name>E4L9S4_9FIRM</name>
<feature type="transmembrane region" description="Helical" evidence="9">
    <location>
        <begin position="417"/>
        <end position="436"/>
    </location>
</feature>
<dbReference type="PANTHER" id="PTHR32024">
    <property type="entry name" value="TRK SYSTEM POTASSIUM UPTAKE PROTEIN TRKG-RELATED"/>
    <property type="match status" value="1"/>
</dbReference>
<feature type="transmembrane region" description="Helical" evidence="9">
    <location>
        <begin position="326"/>
        <end position="348"/>
    </location>
</feature>
<feature type="transmembrane region" description="Helical" evidence="9">
    <location>
        <begin position="132"/>
        <end position="151"/>
    </location>
</feature>
<comment type="caution">
    <text evidence="10">The sequence shown here is derived from an EMBL/GenBank/DDBJ whole genome shotgun (WGS) entry which is preliminary data.</text>
</comment>
<evidence type="ECO:0000256" key="4">
    <source>
        <dbReference type="ARBA" id="ARBA00022475"/>
    </source>
</evidence>
<dbReference type="EMBL" id="AENT01000024">
    <property type="protein sequence ID" value="EFR42468.1"/>
    <property type="molecule type" value="Genomic_DNA"/>
</dbReference>
<keyword evidence="6 9" id="KW-1133">Transmembrane helix</keyword>
<accession>E4L9S4</accession>
<organism evidence="10 11">
    <name type="scientific">Dialister micraerophilus UPII 345-E</name>
    <dbReference type="NCBI Taxonomy" id="910314"/>
    <lineage>
        <taxon>Bacteria</taxon>
        <taxon>Bacillati</taxon>
        <taxon>Bacillota</taxon>
        <taxon>Negativicutes</taxon>
        <taxon>Veillonellales</taxon>
        <taxon>Veillonellaceae</taxon>
        <taxon>Dialister</taxon>
    </lineage>
</organism>
<dbReference type="GO" id="GO:0005886">
    <property type="term" value="C:plasma membrane"/>
    <property type="evidence" value="ECO:0007669"/>
    <property type="project" value="UniProtKB-SubCell"/>
</dbReference>
<feature type="transmembrane region" description="Helical" evidence="9">
    <location>
        <begin position="385"/>
        <end position="405"/>
    </location>
</feature>
<evidence type="ECO:0000256" key="2">
    <source>
        <dbReference type="ARBA" id="ARBA00009137"/>
    </source>
</evidence>
<keyword evidence="4" id="KW-1003">Cell membrane</keyword>